<accession>A0A0S3RM58</accession>
<dbReference type="EMBL" id="AP015036">
    <property type="protein sequence ID" value="BAT81698.1"/>
    <property type="molecule type" value="Genomic_DNA"/>
</dbReference>
<dbReference type="Proteomes" id="UP000291084">
    <property type="component" value="Chromosome 3"/>
</dbReference>
<reference evidence="1 2" key="1">
    <citation type="journal article" date="2015" name="Sci. Rep.">
        <title>The power of single molecule real-time sequencing technology in the de novo assembly of a eukaryotic genome.</title>
        <authorList>
            <person name="Sakai H."/>
            <person name="Naito K."/>
            <person name="Ogiso-Tanaka E."/>
            <person name="Takahashi Y."/>
            <person name="Iseki K."/>
            <person name="Muto C."/>
            <person name="Satou K."/>
            <person name="Teruya K."/>
            <person name="Shiroma A."/>
            <person name="Shimoji M."/>
            <person name="Hirano T."/>
            <person name="Itoh T."/>
            <person name="Kaga A."/>
            <person name="Tomooka N."/>
        </authorList>
    </citation>
    <scope>NUCLEOTIDE SEQUENCE [LARGE SCALE GENOMIC DNA]</scope>
    <source>
        <strain evidence="2">cv. Shumari</strain>
    </source>
</reference>
<evidence type="ECO:0000313" key="2">
    <source>
        <dbReference type="Proteomes" id="UP000291084"/>
    </source>
</evidence>
<dbReference type="AlphaFoldDB" id="A0A0S3RM58"/>
<name>A0A0S3RM58_PHAAN</name>
<protein>
    <submittedName>
        <fullName evidence="1">Uncharacterized protein</fullName>
    </submittedName>
</protein>
<evidence type="ECO:0000313" key="1">
    <source>
        <dbReference type="EMBL" id="BAT81698.1"/>
    </source>
</evidence>
<feature type="non-terminal residue" evidence="1">
    <location>
        <position position="1"/>
    </location>
</feature>
<gene>
    <name evidence="1" type="primary">Vigan.03G149200</name>
    <name evidence="1" type="ORF">VIGAN_03149200</name>
</gene>
<proteinExistence type="predicted"/>
<keyword evidence="2" id="KW-1185">Reference proteome</keyword>
<organism evidence="1 2">
    <name type="scientific">Vigna angularis var. angularis</name>
    <dbReference type="NCBI Taxonomy" id="157739"/>
    <lineage>
        <taxon>Eukaryota</taxon>
        <taxon>Viridiplantae</taxon>
        <taxon>Streptophyta</taxon>
        <taxon>Embryophyta</taxon>
        <taxon>Tracheophyta</taxon>
        <taxon>Spermatophyta</taxon>
        <taxon>Magnoliopsida</taxon>
        <taxon>eudicotyledons</taxon>
        <taxon>Gunneridae</taxon>
        <taxon>Pentapetalae</taxon>
        <taxon>rosids</taxon>
        <taxon>fabids</taxon>
        <taxon>Fabales</taxon>
        <taxon>Fabaceae</taxon>
        <taxon>Papilionoideae</taxon>
        <taxon>50 kb inversion clade</taxon>
        <taxon>NPAAA clade</taxon>
        <taxon>indigoferoid/millettioid clade</taxon>
        <taxon>Phaseoleae</taxon>
        <taxon>Vigna</taxon>
    </lineage>
</organism>
<sequence>AWHHGEESPAWPMNNYKKAAARELITRCWEKKWAEGLVQHPAYTQPQRWRVTRGLKTLCLGMKRGLDVGGASRHTHFSFSWFLALNVIFIGMKKELMFIPFG</sequence>